<dbReference type="AlphaFoldDB" id="A0A4R0YE86"/>
<feature type="domain" description="RDD" evidence="7">
    <location>
        <begin position="88"/>
        <end position="234"/>
    </location>
</feature>
<feature type="transmembrane region" description="Helical" evidence="6">
    <location>
        <begin position="203"/>
        <end position="222"/>
    </location>
</feature>
<dbReference type="PANTHER" id="PTHR36115">
    <property type="entry name" value="PROLINE-RICH ANTIGEN HOMOLOG-RELATED"/>
    <property type="match status" value="1"/>
</dbReference>
<evidence type="ECO:0000256" key="5">
    <source>
        <dbReference type="ARBA" id="ARBA00023136"/>
    </source>
</evidence>
<comment type="subcellular location">
    <subcellularLocation>
        <location evidence="1">Cell membrane</location>
        <topology evidence="1">Multi-pass membrane protein</topology>
    </subcellularLocation>
</comment>
<evidence type="ECO:0000256" key="1">
    <source>
        <dbReference type="ARBA" id="ARBA00004651"/>
    </source>
</evidence>
<accession>A0A4R0YE86</accession>
<sequence length="262" mass="28542">MEVWIGRDGERHGPYQEAEVRQWLRSGEVSASDLGWHEGLTDWQPLSTLFPEEVRAAAPPAFTPPPPPPIAPGASGRADASAAALADYAGFWKRVAAYVLDAIVLWIPNMLISGMFGANKAAESYLQAKLAAGTDPQLAIEAFNNYFHALGPALLAQTVLTWLYFALCESSPWQATLGKRALGIRVTGMDGQRINFMRATGRYFGKLLSAFILCIGFLMVAWTQRKQGLHDLLAQTLVLNGRPGESELRRPSTGTDHGSFNA</sequence>
<feature type="domain" description="GYF" evidence="8">
    <location>
        <begin position="5"/>
        <end position="48"/>
    </location>
</feature>
<dbReference type="InterPro" id="IPR025640">
    <property type="entry name" value="GYF_2"/>
</dbReference>
<keyword evidence="2" id="KW-1003">Cell membrane</keyword>
<dbReference type="RefSeq" id="WP_131412960.1">
    <property type="nucleotide sequence ID" value="NZ_SJTG01000006.1"/>
</dbReference>
<dbReference type="InterPro" id="IPR010432">
    <property type="entry name" value="RDD"/>
</dbReference>
<dbReference type="GO" id="GO:0005886">
    <property type="term" value="C:plasma membrane"/>
    <property type="evidence" value="ECO:0007669"/>
    <property type="project" value="UniProtKB-SubCell"/>
</dbReference>
<organism evidence="9 10">
    <name type="scientific">Dyella soli</name>
    <dbReference type="NCBI Taxonomy" id="522319"/>
    <lineage>
        <taxon>Bacteria</taxon>
        <taxon>Pseudomonadati</taxon>
        <taxon>Pseudomonadota</taxon>
        <taxon>Gammaproteobacteria</taxon>
        <taxon>Lysobacterales</taxon>
        <taxon>Rhodanobacteraceae</taxon>
        <taxon>Dyella</taxon>
    </lineage>
</organism>
<feature type="transmembrane region" description="Helical" evidence="6">
    <location>
        <begin position="146"/>
        <end position="167"/>
    </location>
</feature>
<keyword evidence="5 6" id="KW-0472">Membrane</keyword>
<feature type="transmembrane region" description="Helical" evidence="6">
    <location>
        <begin position="95"/>
        <end position="116"/>
    </location>
</feature>
<evidence type="ECO:0000256" key="2">
    <source>
        <dbReference type="ARBA" id="ARBA00022475"/>
    </source>
</evidence>
<protein>
    <submittedName>
        <fullName evidence="9">RDD family protein</fullName>
    </submittedName>
</protein>
<evidence type="ECO:0000259" key="8">
    <source>
        <dbReference type="Pfam" id="PF14237"/>
    </source>
</evidence>
<dbReference type="PANTHER" id="PTHR36115:SF9">
    <property type="entry name" value="LMO1584 PROTEIN"/>
    <property type="match status" value="1"/>
</dbReference>
<evidence type="ECO:0000313" key="10">
    <source>
        <dbReference type="Proteomes" id="UP000291822"/>
    </source>
</evidence>
<keyword evidence="3 6" id="KW-0812">Transmembrane</keyword>
<comment type="caution">
    <text evidence="9">The sequence shown here is derived from an EMBL/GenBank/DDBJ whole genome shotgun (WGS) entry which is preliminary data.</text>
</comment>
<keyword evidence="4 6" id="KW-1133">Transmembrane helix</keyword>
<dbReference type="Proteomes" id="UP000291822">
    <property type="component" value="Unassembled WGS sequence"/>
</dbReference>
<evidence type="ECO:0000256" key="6">
    <source>
        <dbReference type="SAM" id="Phobius"/>
    </source>
</evidence>
<proteinExistence type="predicted"/>
<evidence type="ECO:0000256" key="3">
    <source>
        <dbReference type="ARBA" id="ARBA00022692"/>
    </source>
</evidence>
<evidence type="ECO:0000259" key="7">
    <source>
        <dbReference type="Pfam" id="PF06271"/>
    </source>
</evidence>
<gene>
    <name evidence="9" type="ORF">EZM97_33140</name>
</gene>
<evidence type="ECO:0000256" key="4">
    <source>
        <dbReference type="ARBA" id="ARBA00022989"/>
    </source>
</evidence>
<dbReference type="Pfam" id="PF14237">
    <property type="entry name" value="GYF_2"/>
    <property type="match status" value="1"/>
</dbReference>
<dbReference type="InterPro" id="IPR051791">
    <property type="entry name" value="Pra-immunoreactive"/>
</dbReference>
<keyword evidence="10" id="KW-1185">Reference proteome</keyword>
<evidence type="ECO:0000313" key="9">
    <source>
        <dbReference type="EMBL" id="TCI06337.1"/>
    </source>
</evidence>
<name>A0A4R0YE86_9GAMM</name>
<dbReference type="EMBL" id="SJTG01000006">
    <property type="protein sequence ID" value="TCI06337.1"/>
    <property type="molecule type" value="Genomic_DNA"/>
</dbReference>
<dbReference type="Pfam" id="PF06271">
    <property type="entry name" value="RDD"/>
    <property type="match status" value="1"/>
</dbReference>
<reference evidence="9 10" key="1">
    <citation type="submission" date="2019-02" db="EMBL/GenBank/DDBJ databases">
        <title>Dyella amyloliquefaciens sp. nov., isolated from forest soil.</title>
        <authorList>
            <person name="Gao Z.-H."/>
            <person name="Qiu L.-H."/>
        </authorList>
    </citation>
    <scope>NUCLEOTIDE SEQUENCE [LARGE SCALE GENOMIC DNA]</scope>
    <source>
        <strain evidence="9 10">KACC 12747</strain>
    </source>
</reference>